<name>A0ABX0ZS37_9ACTN</name>
<keyword evidence="2" id="KW-1185">Reference proteome</keyword>
<evidence type="ECO:0000313" key="2">
    <source>
        <dbReference type="Proteomes" id="UP000734511"/>
    </source>
</evidence>
<accession>A0ABX0ZS37</accession>
<proteinExistence type="predicted"/>
<gene>
    <name evidence="1" type="ORF">HCN08_13195</name>
</gene>
<sequence>MDTRNDTLHSWKVVTPAEGAEGGQGGVSGEVVVAVDFPVTGRPEAGFTDLAGLLAPGRAFWQTVPPPVVPGSGAGVETYVGGWADELTGSGLVVRGILGFCVGSVYAAALADKVTAAQGSAPALILFDPEPATVTTLYWQFEKMVGNLAGVLTDDEADAVRRKAEALSKADPDDVTAFAAELHAMFHPVAVEAFGRLGLDAEHTAEVLDLFAAFISYLSVAGQLDPSAAWKGATAISSAGPNSGLNPHRAHPGQDSDLVAREYRLDVPHAELLRSADAARTVDELLRG</sequence>
<protein>
    <recommendedName>
        <fullName evidence="3">Thioesterase domain-containing protein</fullName>
    </recommendedName>
</protein>
<dbReference type="RefSeq" id="WP_167983212.1">
    <property type="nucleotide sequence ID" value="NZ_JAATEJ010000008.1"/>
</dbReference>
<comment type="caution">
    <text evidence="1">The sequence shown here is derived from an EMBL/GenBank/DDBJ whole genome shotgun (WGS) entry which is preliminary data.</text>
</comment>
<reference evidence="1 2" key="1">
    <citation type="submission" date="2020-03" db="EMBL/GenBank/DDBJ databases">
        <title>WGS of actinomycetes isolated from Thailand.</title>
        <authorList>
            <person name="Thawai C."/>
        </authorList>
    </citation>
    <scope>NUCLEOTIDE SEQUENCE [LARGE SCALE GENOMIC DNA]</scope>
    <source>
        <strain evidence="1 2">PRB2-1</strain>
    </source>
</reference>
<evidence type="ECO:0000313" key="1">
    <source>
        <dbReference type="EMBL" id="NJP44348.1"/>
    </source>
</evidence>
<evidence type="ECO:0008006" key="3">
    <source>
        <dbReference type="Google" id="ProtNLM"/>
    </source>
</evidence>
<dbReference type="EMBL" id="JAATEJ010000008">
    <property type="protein sequence ID" value="NJP44348.1"/>
    <property type="molecule type" value="Genomic_DNA"/>
</dbReference>
<organism evidence="1 2">
    <name type="scientific">Actinacidiphila epipremni</name>
    <dbReference type="NCBI Taxonomy" id="2053013"/>
    <lineage>
        <taxon>Bacteria</taxon>
        <taxon>Bacillati</taxon>
        <taxon>Actinomycetota</taxon>
        <taxon>Actinomycetes</taxon>
        <taxon>Kitasatosporales</taxon>
        <taxon>Streptomycetaceae</taxon>
        <taxon>Actinacidiphila</taxon>
    </lineage>
</organism>
<dbReference type="Proteomes" id="UP000734511">
    <property type="component" value="Unassembled WGS sequence"/>
</dbReference>